<protein>
    <submittedName>
        <fullName evidence="1">Uncharacterized protein</fullName>
    </submittedName>
</protein>
<accession>A0A6C0LS25</accession>
<name>A0A6C0LS25_9ZZZZ</name>
<organism evidence="1">
    <name type="scientific">viral metagenome</name>
    <dbReference type="NCBI Taxonomy" id="1070528"/>
    <lineage>
        <taxon>unclassified sequences</taxon>
        <taxon>metagenomes</taxon>
        <taxon>organismal metagenomes</taxon>
    </lineage>
</organism>
<evidence type="ECO:0000313" key="1">
    <source>
        <dbReference type="EMBL" id="QHU33559.1"/>
    </source>
</evidence>
<proteinExistence type="predicted"/>
<dbReference type="AlphaFoldDB" id="A0A6C0LS25"/>
<reference evidence="1" key="1">
    <citation type="journal article" date="2020" name="Nature">
        <title>Giant virus diversity and host interactions through global metagenomics.</title>
        <authorList>
            <person name="Schulz F."/>
            <person name="Roux S."/>
            <person name="Paez-Espino D."/>
            <person name="Jungbluth S."/>
            <person name="Walsh D.A."/>
            <person name="Denef V.J."/>
            <person name="McMahon K.D."/>
            <person name="Konstantinidis K.T."/>
            <person name="Eloe-Fadrosh E.A."/>
            <person name="Kyrpides N.C."/>
            <person name="Woyke T."/>
        </authorList>
    </citation>
    <scope>NUCLEOTIDE SEQUENCE</scope>
    <source>
        <strain evidence="1">GVMAG-S-1016704-121</strain>
    </source>
</reference>
<sequence>MSGHQSRFPNYSRANVCLAYVVINGKKVYMSDSFLKWSGLVHIEYNEMHVMPCDISRRLLIYHSITSPHGGSFKLNATLRNEPSDMVVLNTGVFVKINNHPLSITSCVTHMTDYTTTGFVESLTEILEC</sequence>
<dbReference type="EMBL" id="MN740558">
    <property type="protein sequence ID" value="QHU33559.1"/>
    <property type="molecule type" value="Genomic_DNA"/>
</dbReference>